<proteinExistence type="predicted"/>
<dbReference type="AlphaFoldDB" id="A0A0M3JY73"/>
<sequence length="83" mass="9010">MVAGLVAATSGSTASFAAAAAAAAASVWPTKPIVQDRISTGWIGDAKMDEQTKYDEEEDEDDDRLLYKLNDSTSGDRFYIWMD</sequence>
<evidence type="ECO:0000313" key="3">
    <source>
        <dbReference type="WBParaSite" id="ASIM_0001337401-mRNA-1"/>
    </source>
</evidence>
<name>A0A0M3JY73_ANISI</name>
<protein>
    <submittedName>
        <fullName evidence="3">Secreted protein</fullName>
    </submittedName>
</protein>
<reference evidence="1 2" key="2">
    <citation type="submission" date="2018-11" db="EMBL/GenBank/DDBJ databases">
        <authorList>
            <consortium name="Pathogen Informatics"/>
        </authorList>
    </citation>
    <scope>NUCLEOTIDE SEQUENCE [LARGE SCALE GENOMIC DNA]</scope>
</reference>
<dbReference type="Proteomes" id="UP000267096">
    <property type="component" value="Unassembled WGS sequence"/>
</dbReference>
<keyword evidence="2" id="KW-1185">Reference proteome</keyword>
<evidence type="ECO:0000313" key="1">
    <source>
        <dbReference type="EMBL" id="VDK48178.1"/>
    </source>
</evidence>
<evidence type="ECO:0000313" key="2">
    <source>
        <dbReference type="Proteomes" id="UP000267096"/>
    </source>
</evidence>
<gene>
    <name evidence="1" type="ORF">ASIM_LOCUS12802</name>
</gene>
<organism evidence="3">
    <name type="scientific">Anisakis simplex</name>
    <name type="common">Herring worm</name>
    <dbReference type="NCBI Taxonomy" id="6269"/>
    <lineage>
        <taxon>Eukaryota</taxon>
        <taxon>Metazoa</taxon>
        <taxon>Ecdysozoa</taxon>
        <taxon>Nematoda</taxon>
        <taxon>Chromadorea</taxon>
        <taxon>Rhabditida</taxon>
        <taxon>Spirurina</taxon>
        <taxon>Ascaridomorpha</taxon>
        <taxon>Ascaridoidea</taxon>
        <taxon>Anisakidae</taxon>
        <taxon>Anisakis</taxon>
        <taxon>Anisakis simplex complex</taxon>
    </lineage>
</organism>
<dbReference type="WBParaSite" id="ASIM_0001337401-mRNA-1">
    <property type="protein sequence ID" value="ASIM_0001337401-mRNA-1"/>
    <property type="gene ID" value="ASIM_0001337401"/>
</dbReference>
<dbReference type="EMBL" id="UYRR01031252">
    <property type="protein sequence ID" value="VDK48178.1"/>
    <property type="molecule type" value="Genomic_DNA"/>
</dbReference>
<reference evidence="3" key="1">
    <citation type="submission" date="2017-02" db="UniProtKB">
        <authorList>
            <consortium name="WormBaseParasite"/>
        </authorList>
    </citation>
    <scope>IDENTIFICATION</scope>
</reference>
<accession>A0A0M3JY73</accession>